<proteinExistence type="predicted"/>
<keyword evidence="2" id="KW-1185">Reference proteome</keyword>
<organism evidence="1 2">
    <name type="scientific">Stylosanthes scabra</name>
    <dbReference type="NCBI Taxonomy" id="79078"/>
    <lineage>
        <taxon>Eukaryota</taxon>
        <taxon>Viridiplantae</taxon>
        <taxon>Streptophyta</taxon>
        <taxon>Embryophyta</taxon>
        <taxon>Tracheophyta</taxon>
        <taxon>Spermatophyta</taxon>
        <taxon>Magnoliopsida</taxon>
        <taxon>eudicotyledons</taxon>
        <taxon>Gunneridae</taxon>
        <taxon>Pentapetalae</taxon>
        <taxon>rosids</taxon>
        <taxon>fabids</taxon>
        <taxon>Fabales</taxon>
        <taxon>Fabaceae</taxon>
        <taxon>Papilionoideae</taxon>
        <taxon>50 kb inversion clade</taxon>
        <taxon>dalbergioids sensu lato</taxon>
        <taxon>Dalbergieae</taxon>
        <taxon>Pterocarpus clade</taxon>
        <taxon>Stylosanthes</taxon>
    </lineage>
</organism>
<dbReference type="Proteomes" id="UP001341840">
    <property type="component" value="Unassembled WGS sequence"/>
</dbReference>
<evidence type="ECO:0000313" key="1">
    <source>
        <dbReference type="EMBL" id="MED6171427.1"/>
    </source>
</evidence>
<accession>A0ABU6VDA7</accession>
<reference evidence="1 2" key="1">
    <citation type="journal article" date="2023" name="Plants (Basel)">
        <title>Bridging the Gap: Combining Genomics and Transcriptomics Approaches to Understand Stylosanthes scabra, an Orphan Legume from the Brazilian Caatinga.</title>
        <authorList>
            <person name="Ferreira-Neto J.R.C."/>
            <person name="da Silva M.D."/>
            <person name="Binneck E."/>
            <person name="de Melo N.F."/>
            <person name="da Silva R.H."/>
            <person name="de Melo A.L.T.M."/>
            <person name="Pandolfi V."/>
            <person name="Bustamante F.O."/>
            <person name="Brasileiro-Vidal A.C."/>
            <person name="Benko-Iseppon A.M."/>
        </authorList>
    </citation>
    <scope>NUCLEOTIDE SEQUENCE [LARGE SCALE GENOMIC DNA]</scope>
    <source>
        <tissue evidence="1">Leaves</tissue>
    </source>
</reference>
<dbReference type="EMBL" id="JASCZI010151255">
    <property type="protein sequence ID" value="MED6171427.1"/>
    <property type="molecule type" value="Genomic_DNA"/>
</dbReference>
<sequence length="110" mass="11728">MVPSPLPFIYEACPLPRPMHAAWGSHVEAHLAYATGELANSPLPLARWDACRFAGSQLFPAIGEMKIRPSLSCHRRDGCAVASLQFAIGSGELECKSNSVVGLASSVCVF</sequence>
<comment type="caution">
    <text evidence="1">The sequence shown here is derived from an EMBL/GenBank/DDBJ whole genome shotgun (WGS) entry which is preliminary data.</text>
</comment>
<protein>
    <submittedName>
        <fullName evidence="1">Uncharacterized protein</fullName>
    </submittedName>
</protein>
<gene>
    <name evidence="1" type="ORF">PIB30_040637</name>
</gene>
<name>A0ABU6VDA7_9FABA</name>
<evidence type="ECO:0000313" key="2">
    <source>
        <dbReference type="Proteomes" id="UP001341840"/>
    </source>
</evidence>